<evidence type="ECO:0000313" key="2">
    <source>
        <dbReference type="WBParaSite" id="PEQ_0000644001-mRNA-1"/>
    </source>
</evidence>
<dbReference type="WBParaSite" id="PEQ_0000644001-mRNA-1">
    <property type="protein sequence ID" value="PEQ_0000644001-mRNA-1"/>
    <property type="gene ID" value="PEQ_0000644001"/>
</dbReference>
<dbReference type="Proteomes" id="UP000887564">
    <property type="component" value="Unplaced"/>
</dbReference>
<organism evidence="1 2">
    <name type="scientific">Parascaris equorum</name>
    <name type="common">Equine roundworm</name>
    <dbReference type="NCBI Taxonomy" id="6256"/>
    <lineage>
        <taxon>Eukaryota</taxon>
        <taxon>Metazoa</taxon>
        <taxon>Ecdysozoa</taxon>
        <taxon>Nematoda</taxon>
        <taxon>Chromadorea</taxon>
        <taxon>Rhabditida</taxon>
        <taxon>Spirurina</taxon>
        <taxon>Ascaridomorpha</taxon>
        <taxon>Ascaridoidea</taxon>
        <taxon>Ascarididae</taxon>
        <taxon>Parascaris</taxon>
    </lineage>
</organism>
<dbReference type="GO" id="GO:0000993">
    <property type="term" value="F:RNA polymerase II complex binding"/>
    <property type="evidence" value="ECO:0007669"/>
    <property type="project" value="TreeGrafter"/>
</dbReference>
<dbReference type="AlphaFoldDB" id="A0A914RWP9"/>
<dbReference type="GO" id="GO:0006283">
    <property type="term" value="P:transcription-coupled nucleotide-excision repair"/>
    <property type="evidence" value="ECO:0007669"/>
    <property type="project" value="TreeGrafter"/>
</dbReference>
<dbReference type="GO" id="GO:0005694">
    <property type="term" value="C:chromosome"/>
    <property type="evidence" value="ECO:0007669"/>
    <property type="project" value="TreeGrafter"/>
</dbReference>
<reference evidence="2" key="1">
    <citation type="submission" date="2022-11" db="UniProtKB">
        <authorList>
            <consortium name="WormBaseParasite"/>
        </authorList>
    </citation>
    <scope>IDENTIFICATION</scope>
</reference>
<proteinExistence type="predicted"/>
<dbReference type="GO" id="GO:0009411">
    <property type="term" value="P:response to UV"/>
    <property type="evidence" value="ECO:0007669"/>
    <property type="project" value="InterPro"/>
</dbReference>
<accession>A0A914RWP9</accession>
<name>A0A914RWP9_PAREQ</name>
<dbReference type="PANTHER" id="PTHR28670:SF1">
    <property type="entry name" value="UV-STIMULATED SCAFFOLD PROTEIN A"/>
    <property type="match status" value="1"/>
</dbReference>
<protein>
    <submittedName>
        <fullName evidence="2">Uncharacterized protein</fullName>
    </submittedName>
</protein>
<dbReference type="InterPro" id="IPR018610">
    <property type="entry name" value="UVSSA"/>
</dbReference>
<sequence length="200" mass="22705">MPQSSTSYDEGGDHTVNDCVSIALDNRLAVLSVFCPVIRRDESNEAIINSLLDCVKLLHFYKKLLSRWIKKFTKFGGRCAEGSVKEAIDLKARVALELERCDELKLKGIRKRKNGSESESDDFEDVPEKEGWLLLNFDYSLIPPLSGRLKMRHMPRYSGRSCTEPVSGNGNEKIAERIFYSNVKSVFLEGCLDVLQRKLI</sequence>
<keyword evidence="1" id="KW-1185">Reference proteome</keyword>
<dbReference type="PANTHER" id="PTHR28670">
    <property type="entry name" value="UV-STIMULATED SCAFFOLD PROTEIN A"/>
    <property type="match status" value="1"/>
</dbReference>
<evidence type="ECO:0000313" key="1">
    <source>
        <dbReference type="Proteomes" id="UP000887564"/>
    </source>
</evidence>